<dbReference type="AlphaFoldDB" id="A0A553P2C3"/>
<evidence type="ECO:0000256" key="1">
    <source>
        <dbReference type="ARBA" id="ARBA00022741"/>
    </source>
</evidence>
<dbReference type="OrthoDB" id="8830751at2759"/>
<sequence>MTELDLRSLKIVLVGEGVGKTSILDTFIERKLNLKELPRVYDNHVEMLLDPHQPVRYLLDLWDTSAHPGFDRIRPLTYSNVTVFMMLFSIEDRESLESVSTRWFKEIHTFNEAIPFYLVGPRSIFEQITRFRRKRAKKWPAFL</sequence>
<gene>
    <name evidence="3" type="ORF">TCAL_03967</name>
</gene>
<dbReference type="InterPro" id="IPR027417">
    <property type="entry name" value="P-loop_NTPase"/>
</dbReference>
<reference evidence="3 4" key="1">
    <citation type="journal article" date="2018" name="Nat. Ecol. Evol.">
        <title>Genomic signatures of mitonuclear coevolution across populations of Tigriopus californicus.</title>
        <authorList>
            <person name="Barreto F.S."/>
            <person name="Watson E.T."/>
            <person name="Lima T.G."/>
            <person name="Willett C.S."/>
            <person name="Edmands S."/>
            <person name="Li W."/>
            <person name="Burton R.S."/>
        </authorList>
    </citation>
    <scope>NUCLEOTIDE SEQUENCE [LARGE SCALE GENOMIC DNA]</scope>
    <source>
        <strain evidence="3 4">San Diego</strain>
    </source>
</reference>
<keyword evidence="1" id="KW-0547">Nucleotide-binding</keyword>
<dbReference type="GO" id="GO:0035099">
    <property type="term" value="P:hemocyte migration"/>
    <property type="evidence" value="ECO:0007669"/>
    <property type="project" value="UniProtKB-ARBA"/>
</dbReference>
<accession>A0A553P2C3</accession>
<keyword evidence="2" id="KW-0342">GTP-binding</keyword>
<keyword evidence="4" id="KW-1185">Reference proteome</keyword>
<dbReference type="GO" id="GO:0001667">
    <property type="term" value="P:ameboidal-type cell migration"/>
    <property type="evidence" value="ECO:0007669"/>
    <property type="project" value="UniProtKB-ARBA"/>
</dbReference>
<dbReference type="GO" id="GO:0003006">
    <property type="term" value="P:developmental process involved in reproduction"/>
    <property type="evidence" value="ECO:0007669"/>
    <property type="project" value="UniProtKB-ARBA"/>
</dbReference>
<dbReference type="PANTHER" id="PTHR24072">
    <property type="entry name" value="RHO FAMILY GTPASE"/>
    <property type="match status" value="1"/>
</dbReference>
<comment type="caution">
    <text evidence="3">The sequence shown here is derived from an EMBL/GenBank/DDBJ whole genome shotgun (WGS) entry which is preliminary data.</text>
</comment>
<name>A0A553P2C3_TIGCA</name>
<dbReference type="Pfam" id="PF00071">
    <property type="entry name" value="Ras"/>
    <property type="match status" value="1"/>
</dbReference>
<proteinExistence type="predicted"/>
<dbReference type="STRING" id="6832.A0A553P2C3"/>
<dbReference type="GO" id="GO:0003924">
    <property type="term" value="F:GTPase activity"/>
    <property type="evidence" value="ECO:0007669"/>
    <property type="project" value="InterPro"/>
</dbReference>
<protein>
    <submittedName>
        <fullName evidence="3">Uncharacterized protein</fullName>
    </submittedName>
</protein>
<dbReference type="InterPro" id="IPR001806">
    <property type="entry name" value="Small_GTPase"/>
</dbReference>
<dbReference type="GO" id="GO:0007264">
    <property type="term" value="P:small GTPase-mediated signal transduction"/>
    <property type="evidence" value="ECO:0007669"/>
    <property type="project" value="InterPro"/>
</dbReference>
<organism evidence="3 4">
    <name type="scientific">Tigriopus californicus</name>
    <name type="common">Marine copepod</name>
    <dbReference type="NCBI Taxonomy" id="6832"/>
    <lineage>
        <taxon>Eukaryota</taxon>
        <taxon>Metazoa</taxon>
        <taxon>Ecdysozoa</taxon>
        <taxon>Arthropoda</taxon>
        <taxon>Crustacea</taxon>
        <taxon>Multicrustacea</taxon>
        <taxon>Hexanauplia</taxon>
        <taxon>Copepoda</taxon>
        <taxon>Harpacticoida</taxon>
        <taxon>Harpacticidae</taxon>
        <taxon>Tigriopus</taxon>
    </lineage>
</organism>
<dbReference type="InterPro" id="IPR003578">
    <property type="entry name" value="Small_GTPase_Rho"/>
</dbReference>
<evidence type="ECO:0000313" key="4">
    <source>
        <dbReference type="Proteomes" id="UP000318571"/>
    </source>
</evidence>
<dbReference type="Gene3D" id="3.40.50.300">
    <property type="entry name" value="P-loop containing nucleotide triphosphate hydrolases"/>
    <property type="match status" value="1"/>
</dbReference>
<dbReference type="GO" id="GO:0022412">
    <property type="term" value="P:cellular process involved in reproduction in multicellular organism"/>
    <property type="evidence" value="ECO:0007669"/>
    <property type="project" value="UniProtKB-ARBA"/>
</dbReference>
<dbReference type="GO" id="GO:0035006">
    <property type="term" value="P:melanization defense response"/>
    <property type="evidence" value="ECO:0007669"/>
    <property type="project" value="UniProtKB-ARBA"/>
</dbReference>
<evidence type="ECO:0000313" key="3">
    <source>
        <dbReference type="EMBL" id="TRY71847.1"/>
    </source>
</evidence>
<dbReference type="SUPFAM" id="SSF52540">
    <property type="entry name" value="P-loop containing nucleoside triphosphate hydrolases"/>
    <property type="match status" value="1"/>
</dbReference>
<dbReference type="SMART" id="SM00174">
    <property type="entry name" value="RHO"/>
    <property type="match status" value="1"/>
</dbReference>
<dbReference type="Proteomes" id="UP000318571">
    <property type="component" value="Chromosome 7"/>
</dbReference>
<dbReference type="SMART" id="SM00175">
    <property type="entry name" value="RAB"/>
    <property type="match status" value="1"/>
</dbReference>
<evidence type="ECO:0000256" key="2">
    <source>
        <dbReference type="ARBA" id="ARBA00023134"/>
    </source>
</evidence>
<dbReference type="GO" id="GO:0005525">
    <property type="term" value="F:GTP binding"/>
    <property type="evidence" value="ECO:0007669"/>
    <property type="project" value="UniProtKB-KW"/>
</dbReference>
<dbReference type="OMA" id="EIHTFNE"/>
<dbReference type="EMBL" id="VCGU01000008">
    <property type="protein sequence ID" value="TRY71847.1"/>
    <property type="molecule type" value="Genomic_DNA"/>
</dbReference>